<dbReference type="Gene3D" id="3.40.50.720">
    <property type="entry name" value="NAD(P)-binding Rossmann-like Domain"/>
    <property type="match status" value="1"/>
</dbReference>
<sequence length="343" mass="37723">MKHPSYVLVTGATGFVGAHVVDELLSRGIKVRGTARSMEKASAMLVKRSQYQDRLDFVHIEDFASNASLEQAVDGVDAVVHVASPFKYDVSNNEQELVLPAINGVKAILAACAKSPRIERVVLTSSTVRLVDMEKLDNPESIFTANDWIPLTYEEAIAPSASPFVAYCGSKKFAELEAWDFMKREKPPFDLVSLCPPLIFGPVAHPVSSPEQLNESNATMWKAVTGTEPFPPTILPIWIDVRDLAKAHVEALLRPEAGGKQYTVASPEKYTYGLAAHIAKEHFPQRHLSVPEGITRDIPVCGQIEWKMAASELELEFRPFEKSIVDFVRQVDGLPGLAGSSRV</sequence>
<dbReference type="OrthoDB" id="2735536at2759"/>
<comment type="caution">
    <text evidence="4">The sequence shown here is derived from an EMBL/GenBank/DDBJ whole genome shotgun (WGS) entry which is preliminary data.</text>
</comment>
<reference evidence="4" key="1">
    <citation type="journal article" date="2020" name="Stud. Mycol.">
        <title>101 Dothideomycetes genomes: a test case for predicting lifestyles and emergence of pathogens.</title>
        <authorList>
            <person name="Haridas S."/>
            <person name="Albert R."/>
            <person name="Binder M."/>
            <person name="Bloem J."/>
            <person name="Labutti K."/>
            <person name="Salamov A."/>
            <person name="Andreopoulos B."/>
            <person name="Baker S."/>
            <person name="Barry K."/>
            <person name="Bills G."/>
            <person name="Bluhm B."/>
            <person name="Cannon C."/>
            <person name="Castanera R."/>
            <person name="Culley D."/>
            <person name="Daum C."/>
            <person name="Ezra D."/>
            <person name="Gonzalez J."/>
            <person name="Henrissat B."/>
            <person name="Kuo A."/>
            <person name="Liang C."/>
            <person name="Lipzen A."/>
            <person name="Lutzoni F."/>
            <person name="Magnuson J."/>
            <person name="Mondo S."/>
            <person name="Nolan M."/>
            <person name="Ohm R."/>
            <person name="Pangilinan J."/>
            <person name="Park H.-J."/>
            <person name="Ramirez L."/>
            <person name="Alfaro M."/>
            <person name="Sun H."/>
            <person name="Tritt A."/>
            <person name="Yoshinaga Y."/>
            <person name="Zwiers L.-H."/>
            <person name="Turgeon B."/>
            <person name="Goodwin S."/>
            <person name="Spatafora J."/>
            <person name="Crous P."/>
            <person name="Grigoriev I."/>
        </authorList>
    </citation>
    <scope>NUCLEOTIDE SEQUENCE</scope>
    <source>
        <strain evidence="4">CBS 121410</strain>
    </source>
</reference>
<evidence type="ECO:0000256" key="2">
    <source>
        <dbReference type="ARBA" id="ARBA00023445"/>
    </source>
</evidence>
<gene>
    <name evidence="4" type="ORF">K490DRAFT_61646</name>
</gene>
<dbReference type="AlphaFoldDB" id="A0A9P4I252"/>
<organism evidence="4 5">
    <name type="scientific">Saccharata proteae CBS 121410</name>
    <dbReference type="NCBI Taxonomy" id="1314787"/>
    <lineage>
        <taxon>Eukaryota</taxon>
        <taxon>Fungi</taxon>
        <taxon>Dikarya</taxon>
        <taxon>Ascomycota</taxon>
        <taxon>Pezizomycotina</taxon>
        <taxon>Dothideomycetes</taxon>
        <taxon>Dothideomycetes incertae sedis</taxon>
        <taxon>Botryosphaeriales</taxon>
        <taxon>Saccharataceae</taxon>
        <taxon>Saccharata</taxon>
    </lineage>
</organism>
<dbReference type="Proteomes" id="UP000799776">
    <property type="component" value="Unassembled WGS sequence"/>
</dbReference>
<dbReference type="InterPro" id="IPR001509">
    <property type="entry name" value="Epimerase_deHydtase"/>
</dbReference>
<dbReference type="SUPFAM" id="SSF51735">
    <property type="entry name" value="NAD(P)-binding Rossmann-fold domains"/>
    <property type="match status" value="1"/>
</dbReference>
<keyword evidence="1" id="KW-0560">Oxidoreductase</keyword>
<feature type="domain" description="NAD-dependent epimerase/dehydratase" evidence="3">
    <location>
        <begin position="7"/>
        <end position="264"/>
    </location>
</feature>
<dbReference type="InterPro" id="IPR050425">
    <property type="entry name" value="NAD(P)_dehydrat-like"/>
</dbReference>
<dbReference type="PANTHER" id="PTHR10366">
    <property type="entry name" value="NAD DEPENDENT EPIMERASE/DEHYDRATASE"/>
    <property type="match status" value="1"/>
</dbReference>
<dbReference type="InterPro" id="IPR036291">
    <property type="entry name" value="NAD(P)-bd_dom_sf"/>
</dbReference>
<accession>A0A9P4I252</accession>
<evidence type="ECO:0000313" key="5">
    <source>
        <dbReference type="Proteomes" id="UP000799776"/>
    </source>
</evidence>
<keyword evidence="5" id="KW-1185">Reference proteome</keyword>
<dbReference type="PANTHER" id="PTHR10366:SF579">
    <property type="entry name" value="3-BETA HYDROXYSTEROID DEHYDROGENASE_ISOMERASE FAMILY PROTEIN (AFU_ORTHOLOGUE AFUA_3G02250)"/>
    <property type="match status" value="1"/>
</dbReference>
<protein>
    <submittedName>
        <fullName evidence="4">NAD dependent epimerase/dehydratase</fullName>
    </submittedName>
</protein>
<evidence type="ECO:0000256" key="1">
    <source>
        <dbReference type="ARBA" id="ARBA00023002"/>
    </source>
</evidence>
<dbReference type="EMBL" id="ML978711">
    <property type="protein sequence ID" value="KAF2092204.1"/>
    <property type="molecule type" value="Genomic_DNA"/>
</dbReference>
<evidence type="ECO:0000259" key="3">
    <source>
        <dbReference type="Pfam" id="PF01370"/>
    </source>
</evidence>
<evidence type="ECO:0000313" key="4">
    <source>
        <dbReference type="EMBL" id="KAF2092204.1"/>
    </source>
</evidence>
<dbReference type="Pfam" id="PF01370">
    <property type="entry name" value="Epimerase"/>
    <property type="match status" value="1"/>
</dbReference>
<proteinExistence type="inferred from homology"/>
<name>A0A9P4I252_9PEZI</name>
<comment type="similarity">
    <text evidence="2">Belongs to the NAD(P)-dependent epimerase/dehydratase family. Dihydroflavonol-4-reductase subfamily.</text>
</comment>
<dbReference type="GO" id="GO:0016616">
    <property type="term" value="F:oxidoreductase activity, acting on the CH-OH group of donors, NAD or NADP as acceptor"/>
    <property type="evidence" value="ECO:0007669"/>
    <property type="project" value="TreeGrafter"/>
</dbReference>